<dbReference type="InterPro" id="IPR036756">
    <property type="entry name" value="H/ACA_rnp_Nop10_sf"/>
</dbReference>
<evidence type="ECO:0000313" key="10">
    <source>
        <dbReference type="Proteomes" id="UP000003163"/>
    </source>
</evidence>
<comment type="caution">
    <text evidence="9">The sequence shown here is derived from an EMBL/GenBank/DDBJ whole genome shotgun (WGS) entry which is preliminary data.</text>
</comment>
<name>J9D1E6_EDHAE</name>
<keyword evidence="4" id="KW-0698">rRNA processing</keyword>
<dbReference type="InterPro" id="IPR007264">
    <property type="entry name" value="H/ACA_rnp_Nop10"/>
</dbReference>
<reference evidence="9 10" key="1">
    <citation type="submission" date="2011-08" db="EMBL/GenBank/DDBJ databases">
        <authorList>
            <person name="Liu Z.J."/>
            <person name="Shi F.L."/>
            <person name="Lu J.Q."/>
            <person name="Li M."/>
            <person name="Wang Z.L."/>
        </authorList>
    </citation>
    <scope>NUCLEOTIDE SEQUENCE [LARGE SCALE GENOMIC DNA]</scope>
    <source>
        <strain evidence="9 10">USNM 41457</strain>
    </source>
</reference>
<evidence type="ECO:0000256" key="7">
    <source>
        <dbReference type="ARBA" id="ARBA00031779"/>
    </source>
</evidence>
<comment type="similarity">
    <text evidence="1">Belongs to the NOP10 family.</text>
</comment>
<dbReference type="InParanoid" id="J9D1E6"/>
<reference evidence="10" key="2">
    <citation type="submission" date="2015-07" db="EMBL/GenBank/DDBJ databases">
        <title>Contrasting host-pathogen interactions and genome evolution in two generalist and specialist microsporidian pathogens of mosquitoes.</title>
        <authorList>
            <consortium name="The Broad Institute Genomics Platform"/>
            <consortium name="The Broad Institute Genome Sequencing Center for Infectious Disease"/>
            <person name="Cuomo C.A."/>
            <person name="Sanscrainte N.D."/>
            <person name="Goldberg J.M."/>
            <person name="Heiman D."/>
            <person name="Young S."/>
            <person name="Zeng Q."/>
            <person name="Becnel J.J."/>
            <person name="Birren B.W."/>
        </authorList>
    </citation>
    <scope>NUCLEOTIDE SEQUENCE [LARGE SCALE GENOMIC DNA]</scope>
    <source>
        <strain evidence="10">USNM 41457</strain>
    </source>
</reference>
<sequence>MYWYEENGKKKYTLQKEIEGKTVNTAHPAHFTPTDKFSKERIILKQRYNIQPFHESTNIKNEKNE</sequence>
<dbReference type="GO" id="GO:0031120">
    <property type="term" value="P:snRNA pseudouridine synthesis"/>
    <property type="evidence" value="ECO:0007669"/>
    <property type="project" value="TreeGrafter"/>
</dbReference>
<protein>
    <recommendedName>
        <fullName evidence="2">H/ACA ribonucleoprotein complex subunit NOP10</fullName>
    </recommendedName>
    <alternativeName>
        <fullName evidence="6">Nucleolar protein 10</fullName>
    </alternativeName>
    <alternativeName>
        <fullName evidence="7">Nucleolar protein family A member 3</fullName>
    </alternativeName>
    <alternativeName>
        <fullName evidence="8">snoRNP protein NOP10</fullName>
    </alternativeName>
</protein>
<evidence type="ECO:0000256" key="6">
    <source>
        <dbReference type="ARBA" id="ARBA00030185"/>
    </source>
</evidence>
<dbReference type="PANTHER" id="PTHR13305">
    <property type="entry name" value="RIBOSOME BIOGENESIS PROTEIN NOP10"/>
    <property type="match status" value="1"/>
</dbReference>
<keyword evidence="3" id="KW-0690">Ribosome biogenesis</keyword>
<dbReference type="OrthoDB" id="13807at2759"/>
<evidence type="ECO:0000256" key="3">
    <source>
        <dbReference type="ARBA" id="ARBA00022517"/>
    </source>
</evidence>
<dbReference type="EMBL" id="AFBI03000125">
    <property type="protein sequence ID" value="EJW01656.1"/>
    <property type="molecule type" value="Genomic_DNA"/>
</dbReference>
<keyword evidence="10" id="KW-1185">Reference proteome</keyword>
<dbReference type="HOGENOM" id="CLU_184680_1_0_1"/>
<dbReference type="GO" id="GO:0030515">
    <property type="term" value="F:snoRNA binding"/>
    <property type="evidence" value="ECO:0007669"/>
    <property type="project" value="InterPro"/>
</dbReference>
<dbReference type="GO" id="GO:0031429">
    <property type="term" value="C:box H/ACA snoRNP complex"/>
    <property type="evidence" value="ECO:0007669"/>
    <property type="project" value="TreeGrafter"/>
</dbReference>
<dbReference type="FunCoup" id="J9D1E6">
    <property type="interactions" value="174"/>
</dbReference>
<dbReference type="GO" id="GO:1904874">
    <property type="term" value="P:positive regulation of telomerase RNA localization to Cajal body"/>
    <property type="evidence" value="ECO:0007669"/>
    <property type="project" value="TreeGrafter"/>
</dbReference>
<dbReference type="Proteomes" id="UP000003163">
    <property type="component" value="Unassembled WGS sequence"/>
</dbReference>
<evidence type="ECO:0000256" key="4">
    <source>
        <dbReference type="ARBA" id="ARBA00022552"/>
    </source>
</evidence>
<accession>J9D1E6</accession>
<dbReference type="VEuPathDB" id="MicrosporidiaDB:EDEG_03800"/>
<dbReference type="GO" id="GO:0031118">
    <property type="term" value="P:rRNA pseudouridine synthesis"/>
    <property type="evidence" value="ECO:0007669"/>
    <property type="project" value="TreeGrafter"/>
</dbReference>
<evidence type="ECO:0000256" key="8">
    <source>
        <dbReference type="ARBA" id="ARBA00032266"/>
    </source>
</evidence>
<evidence type="ECO:0000256" key="5">
    <source>
        <dbReference type="ARBA" id="ARBA00023274"/>
    </source>
</evidence>
<evidence type="ECO:0000313" key="9">
    <source>
        <dbReference type="EMBL" id="EJW01656.1"/>
    </source>
</evidence>
<evidence type="ECO:0000256" key="2">
    <source>
        <dbReference type="ARBA" id="ARBA00021838"/>
    </source>
</evidence>
<dbReference type="Gene3D" id="2.20.28.40">
    <property type="entry name" value="H/ACA ribonucleoprotein complex, subunit Nop10"/>
    <property type="match status" value="1"/>
</dbReference>
<dbReference type="GO" id="GO:0070034">
    <property type="term" value="F:telomerase RNA binding"/>
    <property type="evidence" value="ECO:0007669"/>
    <property type="project" value="TreeGrafter"/>
</dbReference>
<dbReference type="Pfam" id="PF04135">
    <property type="entry name" value="Nop10p"/>
    <property type="match status" value="1"/>
</dbReference>
<dbReference type="OMA" id="MYVLDKD"/>
<proteinExistence type="inferred from homology"/>
<dbReference type="AlphaFoldDB" id="J9D1E6"/>
<evidence type="ECO:0000256" key="1">
    <source>
        <dbReference type="ARBA" id="ARBA00009462"/>
    </source>
</evidence>
<dbReference type="SUPFAM" id="SSF144210">
    <property type="entry name" value="Nop10-like SnoRNP"/>
    <property type="match status" value="1"/>
</dbReference>
<gene>
    <name evidence="9" type="ORF">EDEG_03800</name>
</gene>
<dbReference type="PANTHER" id="PTHR13305:SF0">
    <property type="entry name" value="H_ACA RIBONUCLEOPROTEIN COMPLEX SUBUNIT 3"/>
    <property type="match status" value="1"/>
</dbReference>
<keyword evidence="5" id="KW-0687">Ribonucleoprotein</keyword>
<organism evidence="9 10">
    <name type="scientific">Edhazardia aedis (strain USNM 41457)</name>
    <name type="common">Microsporidian parasite</name>
    <dbReference type="NCBI Taxonomy" id="1003232"/>
    <lineage>
        <taxon>Eukaryota</taxon>
        <taxon>Fungi</taxon>
        <taxon>Fungi incertae sedis</taxon>
        <taxon>Microsporidia</taxon>
        <taxon>Edhazardia</taxon>
    </lineage>
</organism>
<dbReference type="STRING" id="1003232.J9D1E6"/>